<name>A0A7W5AWU6_9BACL</name>
<feature type="domain" description="Methyl-accepting transducer" evidence="10">
    <location>
        <begin position="304"/>
        <end position="554"/>
    </location>
</feature>
<comment type="subcellular location">
    <subcellularLocation>
        <location evidence="1">Cell membrane</location>
    </subcellularLocation>
</comment>
<evidence type="ECO:0000256" key="5">
    <source>
        <dbReference type="ARBA" id="ARBA00029447"/>
    </source>
</evidence>
<dbReference type="Pfam" id="PF00015">
    <property type="entry name" value="MCPsignal"/>
    <property type="match status" value="1"/>
</dbReference>
<evidence type="ECO:0000259" key="11">
    <source>
        <dbReference type="PROSITE" id="PS50885"/>
    </source>
</evidence>
<keyword evidence="9" id="KW-1133">Transmembrane helix</keyword>
<keyword evidence="2" id="KW-1003">Cell membrane</keyword>
<feature type="transmembrane region" description="Helical" evidence="9">
    <location>
        <begin position="209"/>
        <end position="231"/>
    </location>
</feature>
<gene>
    <name evidence="12" type="ORF">FHS18_002219</name>
</gene>
<keyword evidence="7" id="KW-0175">Coiled coil</keyword>
<evidence type="ECO:0000256" key="4">
    <source>
        <dbReference type="ARBA" id="ARBA00023224"/>
    </source>
</evidence>
<dbReference type="SMART" id="SM00304">
    <property type="entry name" value="HAMP"/>
    <property type="match status" value="1"/>
</dbReference>
<comment type="similarity">
    <text evidence="5">Belongs to the methyl-accepting chemotaxis (MCP) protein family.</text>
</comment>
<evidence type="ECO:0000256" key="7">
    <source>
        <dbReference type="SAM" id="Coils"/>
    </source>
</evidence>
<evidence type="ECO:0000313" key="12">
    <source>
        <dbReference type="EMBL" id="MBB3110152.1"/>
    </source>
</evidence>
<feature type="coiled-coil region" evidence="7">
    <location>
        <begin position="106"/>
        <end position="133"/>
    </location>
</feature>
<dbReference type="GO" id="GO:0007165">
    <property type="term" value="P:signal transduction"/>
    <property type="evidence" value="ECO:0007669"/>
    <property type="project" value="UniProtKB-KW"/>
</dbReference>
<dbReference type="PROSITE" id="PS50111">
    <property type="entry name" value="CHEMOTAXIS_TRANSDUC_2"/>
    <property type="match status" value="1"/>
</dbReference>
<evidence type="ECO:0000256" key="3">
    <source>
        <dbReference type="ARBA" id="ARBA00023136"/>
    </source>
</evidence>
<comment type="caution">
    <text evidence="12">The sequence shown here is derived from an EMBL/GenBank/DDBJ whole genome shotgun (WGS) entry which is preliminary data.</text>
</comment>
<dbReference type="CDD" id="cd06225">
    <property type="entry name" value="HAMP"/>
    <property type="match status" value="1"/>
</dbReference>
<keyword evidence="3 9" id="KW-0472">Membrane</keyword>
<evidence type="ECO:0000313" key="13">
    <source>
        <dbReference type="Proteomes" id="UP000570361"/>
    </source>
</evidence>
<dbReference type="PANTHER" id="PTHR32089">
    <property type="entry name" value="METHYL-ACCEPTING CHEMOTAXIS PROTEIN MCPB"/>
    <property type="match status" value="1"/>
</dbReference>
<dbReference type="Pfam" id="PF00672">
    <property type="entry name" value="HAMP"/>
    <property type="match status" value="1"/>
</dbReference>
<sequence length="590" mass="62386">MFRLTVSKKIIGMALSIVILCSAASVIGDLIIRNMSDSIKTMGSSSLPSVVILGNMESAVNRLDRNSVLHVMSQMTSLSAKNAPKAGPKDAPDSSAGEENISGDTAQAITDTVADMEKQIEAYQNNYLEAGSETELFNTFYSSWTAYRDQVVANSGISKAASKSNGGGQSNIGDLYEATLNGISALKDSNVNEAKLLLDQSEQQSNAGVITHAFAAVLSIVIAVLVSIFMAKSITKPLNRIVRQIKEVTNGNLMVAPLAAKSKDEIGELTTDFNKMSQSLRSLMSSVVENALLVASTSDQLTASAEQTSIATEQIAVSAANLAEGAESQLRQLSETSDTANGVSKRIASITRSFNTVSTLIDVSLDKAEKGNEVITTTFEQMREVQSKVTQSAASVTILNNKSAEINQITLLIKEIAAQTSLLSLNASIEAARAGEHGRGFAVVAAEVQKLAGQSDHATKKITELVDEVISSTNDVMLSIEEGVKALAVGMESVEEAGISFSEIVESVQGISSEAEQAIHETKSVNEDALTMAEAMKDIAVIAQRATKSTQTVASIVEETMASMEEVSAGSNMLSKMADDLNDTVSIFKV</sequence>
<protein>
    <submittedName>
        <fullName evidence="12">Methyl-accepting chemotaxis protein</fullName>
    </submittedName>
</protein>
<dbReference type="InterPro" id="IPR003660">
    <property type="entry name" value="HAMP_dom"/>
</dbReference>
<dbReference type="Proteomes" id="UP000570361">
    <property type="component" value="Unassembled WGS sequence"/>
</dbReference>
<keyword evidence="4 6" id="KW-0807">Transducer</keyword>
<evidence type="ECO:0000259" key="10">
    <source>
        <dbReference type="PROSITE" id="PS50111"/>
    </source>
</evidence>
<evidence type="ECO:0000256" key="8">
    <source>
        <dbReference type="SAM" id="MobiDB-lite"/>
    </source>
</evidence>
<keyword evidence="9" id="KW-0812">Transmembrane</keyword>
<proteinExistence type="inferred from homology"/>
<dbReference type="GO" id="GO:0005886">
    <property type="term" value="C:plasma membrane"/>
    <property type="evidence" value="ECO:0007669"/>
    <property type="project" value="UniProtKB-SubCell"/>
</dbReference>
<evidence type="ECO:0000256" key="9">
    <source>
        <dbReference type="SAM" id="Phobius"/>
    </source>
</evidence>
<accession>A0A7W5AWU6</accession>
<dbReference type="SUPFAM" id="SSF58104">
    <property type="entry name" value="Methyl-accepting chemotaxis protein (MCP) signaling domain"/>
    <property type="match status" value="1"/>
</dbReference>
<organism evidence="12 13">
    <name type="scientific">Paenibacillus phyllosphaerae</name>
    <dbReference type="NCBI Taxonomy" id="274593"/>
    <lineage>
        <taxon>Bacteria</taxon>
        <taxon>Bacillati</taxon>
        <taxon>Bacillota</taxon>
        <taxon>Bacilli</taxon>
        <taxon>Bacillales</taxon>
        <taxon>Paenibacillaceae</taxon>
        <taxon>Paenibacillus</taxon>
    </lineage>
</organism>
<evidence type="ECO:0000256" key="6">
    <source>
        <dbReference type="PROSITE-ProRule" id="PRU00284"/>
    </source>
</evidence>
<dbReference type="RefSeq" id="WP_183599914.1">
    <property type="nucleotide sequence ID" value="NZ_JACHXK010000004.1"/>
</dbReference>
<dbReference type="PROSITE" id="PS50885">
    <property type="entry name" value="HAMP"/>
    <property type="match status" value="1"/>
</dbReference>
<dbReference type="EMBL" id="JACHXK010000004">
    <property type="protein sequence ID" value="MBB3110152.1"/>
    <property type="molecule type" value="Genomic_DNA"/>
</dbReference>
<dbReference type="InterPro" id="IPR004089">
    <property type="entry name" value="MCPsignal_dom"/>
</dbReference>
<reference evidence="12 13" key="1">
    <citation type="submission" date="2020-08" db="EMBL/GenBank/DDBJ databases">
        <title>Genomic Encyclopedia of Type Strains, Phase III (KMG-III): the genomes of soil and plant-associated and newly described type strains.</title>
        <authorList>
            <person name="Whitman W."/>
        </authorList>
    </citation>
    <scope>NUCLEOTIDE SEQUENCE [LARGE SCALE GENOMIC DNA]</scope>
    <source>
        <strain evidence="12 13">CECT 5862</strain>
    </source>
</reference>
<feature type="region of interest" description="Disordered" evidence="8">
    <location>
        <begin position="79"/>
        <end position="101"/>
    </location>
</feature>
<dbReference type="PANTHER" id="PTHR32089:SF112">
    <property type="entry name" value="LYSOZYME-LIKE PROTEIN-RELATED"/>
    <property type="match status" value="1"/>
</dbReference>
<evidence type="ECO:0000256" key="1">
    <source>
        <dbReference type="ARBA" id="ARBA00004236"/>
    </source>
</evidence>
<dbReference type="Gene3D" id="1.10.287.950">
    <property type="entry name" value="Methyl-accepting chemotaxis protein"/>
    <property type="match status" value="1"/>
</dbReference>
<feature type="domain" description="HAMP" evidence="11">
    <location>
        <begin position="232"/>
        <end position="285"/>
    </location>
</feature>
<dbReference type="SMART" id="SM00283">
    <property type="entry name" value="MA"/>
    <property type="match status" value="1"/>
</dbReference>
<keyword evidence="13" id="KW-1185">Reference proteome</keyword>
<dbReference type="AlphaFoldDB" id="A0A7W5AWU6"/>
<evidence type="ECO:0000256" key="2">
    <source>
        <dbReference type="ARBA" id="ARBA00022475"/>
    </source>
</evidence>
<dbReference type="Gene3D" id="6.10.340.10">
    <property type="match status" value="1"/>
</dbReference>